<protein>
    <submittedName>
        <fullName evidence="1">DUF4317 family protein</fullName>
    </submittedName>
</protein>
<dbReference type="RefSeq" id="WP_202747835.1">
    <property type="nucleotide sequence ID" value="NZ_JAESWC010000002.1"/>
</dbReference>
<dbReference type="EMBL" id="JAESWC010000002">
    <property type="protein sequence ID" value="MBL4935230.1"/>
    <property type="molecule type" value="Genomic_DNA"/>
</dbReference>
<keyword evidence="2" id="KW-1185">Reference proteome</keyword>
<organism evidence="1 2">
    <name type="scientific">Clostridium rhizosphaerae</name>
    <dbReference type="NCBI Taxonomy" id="2803861"/>
    <lineage>
        <taxon>Bacteria</taxon>
        <taxon>Bacillati</taxon>
        <taxon>Bacillota</taxon>
        <taxon>Clostridia</taxon>
        <taxon>Eubacteriales</taxon>
        <taxon>Clostridiaceae</taxon>
        <taxon>Clostridium</taxon>
    </lineage>
</organism>
<dbReference type="Proteomes" id="UP000632377">
    <property type="component" value="Unassembled WGS sequence"/>
</dbReference>
<sequence length="384" mass="44209">MNKKELNKMKKEFKLDSVLLSIKEIYNLYIKKDNLSVIHSDMTYFQMLDSEAQEIYLNNFKKIIGGSIDTKLFELSFTTENEVNETQILLTEALNSETNEDLIKHMDTLAQGLIDNYSYDADIVVTFIKGDYWSSKGRKDDEYEAIEDYVNSLPFIMGSVNKVEPFKKTLMFNYEEKEIRTSSVLDTFINLNSPIDGFMFPSFENGFANMNKVIYYNSKPKDINYKFIDNVLKCSMKLTAEEEKSCFTDIIRSVVGESIKSEVIEDIYSKLELMKEVCEEDEKPVISLNDVKNIVKDIDSKDIEILESAFEETCGKDYEFNITNILPASNAKSVKIWNDNISINMNPKNLNGIKQVKSENGTRCLVIELDDDVVIEGFKLKTED</sequence>
<proteinExistence type="predicted"/>
<dbReference type="Pfam" id="PF14199">
    <property type="entry name" value="DUF4317"/>
    <property type="match status" value="1"/>
</dbReference>
<name>A0ABS1T7F3_9CLOT</name>
<dbReference type="InterPro" id="IPR025466">
    <property type="entry name" value="DUF4317"/>
</dbReference>
<accession>A0ABS1T7F3</accession>
<evidence type="ECO:0000313" key="2">
    <source>
        <dbReference type="Proteomes" id="UP000632377"/>
    </source>
</evidence>
<comment type="caution">
    <text evidence="1">The sequence shown here is derived from an EMBL/GenBank/DDBJ whole genome shotgun (WGS) entry which is preliminary data.</text>
</comment>
<evidence type="ECO:0000313" key="1">
    <source>
        <dbReference type="EMBL" id="MBL4935230.1"/>
    </source>
</evidence>
<reference evidence="1 2" key="1">
    <citation type="submission" date="2021-01" db="EMBL/GenBank/DDBJ databases">
        <title>Genome public.</title>
        <authorList>
            <person name="Liu C."/>
            <person name="Sun Q."/>
        </authorList>
    </citation>
    <scope>NUCLEOTIDE SEQUENCE [LARGE SCALE GENOMIC DNA]</scope>
    <source>
        <strain evidence="1 2">YIM B02515</strain>
    </source>
</reference>
<gene>
    <name evidence="1" type="ORF">JK636_05610</name>
</gene>